<keyword evidence="2 5" id="KW-0812">Transmembrane</keyword>
<dbReference type="InterPro" id="IPR047817">
    <property type="entry name" value="ABC2_TM_bact-type"/>
</dbReference>
<accession>A0ABP9FYM5</accession>
<feature type="transmembrane region" description="Helical" evidence="5">
    <location>
        <begin position="313"/>
        <end position="332"/>
    </location>
</feature>
<evidence type="ECO:0000313" key="8">
    <source>
        <dbReference type="Proteomes" id="UP001501436"/>
    </source>
</evidence>
<dbReference type="InterPro" id="IPR000412">
    <property type="entry name" value="ABC_2_transport"/>
</dbReference>
<feature type="transmembrane region" description="Helical" evidence="5">
    <location>
        <begin position="204"/>
        <end position="227"/>
    </location>
</feature>
<dbReference type="InterPro" id="IPR052902">
    <property type="entry name" value="ABC-2_transporter"/>
</dbReference>
<feature type="domain" description="ABC transmembrane type-2" evidence="6">
    <location>
        <begin position="165"/>
        <end position="393"/>
    </location>
</feature>
<reference evidence="8" key="1">
    <citation type="journal article" date="2019" name="Int. J. Syst. Evol. Microbiol.">
        <title>The Global Catalogue of Microorganisms (GCM) 10K type strain sequencing project: providing services to taxonomists for standard genome sequencing and annotation.</title>
        <authorList>
            <consortium name="The Broad Institute Genomics Platform"/>
            <consortium name="The Broad Institute Genome Sequencing Center for Infectious Disease"/>
            <person name="Wu L."/>
            <person name="Ma J."/>
        </authorList>
    </citation>
    <scope>NUCLEOTIDE SEQUENCE [LARGE SCALE GENOMIC DNA]</scope>
    <source>
        <strain evidence="8">JCM 18283</strain>
    </source>
</reference>
<evidence type="ECO:0000256" key="2">
    <source>
        <dbReference type="ARBA" id="ARBA00022692"/>
    </source>
</evidence>
<feature type="transmembrane region" description="Helical" evidence="5">
    <location>
        <begin position="248"/>
        <end position="274"/>
    </location>
</feature>
<keyword evidence="4 5" id="KW-0472">Membrane</keyword>
<evidence type="ECO:0000256" key="5">
    <source>
        <dbReference type="RuleBase" id="RU361157"/>
    </source>
</evidence>
<feature type="transmembrane region" description="Helical" evidence="5">
    <location>
        <begin position="368"/>
        <end position="387"/>
    </location>
</feature>
<sequence length="393" mass="42226">MSKYNHVGATLAIAKASLRSILRSPSSVVFTLAFPLIFILVFGFIGGGGVKVDVGVAPGTDTANPIYKALEQTSIIKLHKGLDTQSLNQNLSKGSLDAVLQIKSNNYVKTGDGKMRLTSGNAPYTVNVNYTTSSAKGDIFKSIITNIKNEVNIKFMQQVLASRSGGDADAAARAAAGFQMAEVRESTITGRAYKTIDFILPGQLGFSLLSTGVFGTAFVFLSLRITLVIKRFFATPVKRASIVLGEALARICFSLIGALFIILIGHFAFGFTLVHGAVTVINMLILSVIGLIVFMGFGFTVSGIAKNESSVPPIANIITLPQFLLSGTFFSIDNFPAWLQPVSRILPLTYLNDAMRKVAFEGAGLGDVTHQLLILLIWGIVIYTIAVKTFKWE</sequence>
<dbReference type="InterPro" id="IPR013525">
    <property type="entry name" value="ABC2_TM"/>
</dbReference>
<dbReference type="Proteomes" id="UP001501436">
    <property type="component" value="Unassembled WGS sequence"/>
</dbReference>
<dbReference type="PANTHER" id="PTHR43027">
    <property type="entry name" value="DOXORUBICIN RESISTANCE ABC TRANSPORTER PERMEASE PROTEIN DRRC-RELATED"/>
    <property type="match status" value="1"/>
</dbReference>
<dbReference type="PANTHER" id="PTHR43027:SF1">
    <property type="entry name" value="DOXORUBICIN RESISTANCE ABC TRANSPORTER PERMEASE PROTEIN DRRC-RELATED"/>
    <property type="match status" value="1"/>
</dbReference>
<feature type="transmembrane region" description="Helical" evidence="5">
    <location>
        <begin position="280"/>
        <end position="301"/>
    </location>
</feature>
<evidence type="ECO:0000256" key="4">
    <source>
        <dbReference type="ARBA" id="ARBA00023136"/>
    </source>
</evidence>
<name>A0ABP9FYM5_9SPHI</name>
<dbReference type="Pfam" id="PF12698">
    <property type="entry name" value="ABC2_membrane_3"/>
    <property type="match status" value="1"/>
</dbReference>
<evidence type="ECO:0000256" key="3">
    <source>
        <dbReference type="ARBA" id="ARBA00022989"/>
    </source>
</evidence>
<evidence type="ECO:0000256" key="1">
    <source>
        <dbReference type="ARBA" id="ARBA00004141"/>
    </source>
</evidence>
<protein>
    <recommendedName>
        <fullName evidence="5">Transport permease protein</fullName>
    </recommendedName>
</protein>
<comment type="similarity">
    <text evidence="5">Belongs to the ABC-2 integral membrane protein family.</text>
</comment>
<dbReference type="PRINTS" id="PR00164">
    <property type="entry name" value="ABC2TRNSPORT"/>
</dbReference>
<comment type="caution">
    <text evidence="7">The sequence shown here is derived from an EMBL/GenBank/DDBJ whole genome shotgun (WGS) entry which is preliminary data.</text>
</comment>
<keyword evidence="3 5" id="KW-1133">Transmembrane helix</keyword>
<dbReference type="RefSeq" id="WP_345331864.1">
    <property type="nucleotide sequence ID" value="NZ_BAABJI010000002.1"/>
</dbReference>
<proteinExistence type="inferred from homology"/>
<evidence type="ECO:0000259" key="6">
    <source>
        <dbReference type="PROSITE" id="PS51012"/>
    </source>
</evidence>
<keyword evidence="5" id="KW-0813">Transport</keyword>
<gene>
    <name evidence="7" type="ORF">GCM10023313_28340</name>
</gene>
<keyword evidence="8" id="KW-1185">Reference proteome</keyword>
<keyword evidence="5" id="KW-1003">Cell membrane</keyword>
<dbReference type="EMBL" id="BAABJI010000002">
    <property type="protein sequence ID" value="GAA4922685.1"/>
    <property type="molecule type" value="Genomic_DNA"/>
</dbReference>
<dbReference type="PROSITE" id="PS51012">
    <property type="entry name" value="ABC_TM2"/>
    <property type="match status" value="1"/>
</dbReference>
<feature type="transmembrane region" description="Helical" evidence="5">
    <location>
        <begin position="28"/>
        <end position="50"/>
    </location>
</feature>
<evidence type="ECO:0000313" key="7">
    <source>
        <dbReference type="EMBL" id="GAA4922685.1"/>
    </source>
</evidence>
<organism evidence="7 8">
    <name type="scientific">Mucilaginibacter defluvii</name>
    <dbReference type="NCBI Taxonomy" id="1196019"/>
    <lineage>
        <taxon>Bacteria</taxon>
        <taxon>Pseudomonadati</taxon>
        <taxon>Bacteroidota</taxon>
        <taxon>Sphingobacteriia</taxon>
        <taxon>Sphingobacteriales</taxon>
        <taxon>Sphingobacteriaceae</taxon>
        <taxon>Mucilaginibacter</taxon>
    </lineage>
</organism>
<comment type="subcellular location">
    <subcellularLocation>
        <location evidence="5">Cell membrane</location>
        <topology evidence="5">Multi-pass membrane protein</topology>
    </subcellularLocation>
    <subcellularLocation>
        <location evidence="1">Membrane</location>
        <topology evidence="1">Multi-pass membrane protein</topology>
    </subcellularLocation>
</comment>